<evidence type="ECO:0000313" key="1">
    <source>
        <dbReference type="EMBL" id="CAD0327935.1"/>
    </source>
</evidence>
<evidence type="ECO:0000313" key="2">
    <source>
        <dbReference type="EMBL" id="CAD1792197.1"/>
    </source>
</evidence>
<dbReference type="AlphaFoldDB" id="A0A8E4E0E9"/>
<proteinExistence type="predicted"/>
<dbReference type="Proteomes" id="UP000515493">
    <property type="component" value="Chromosome"/>
</dbReference>
<dbReference type="RefSeq" id="WP_180707858.1">
    <property type="nucleotide sequence ID" value="NZ_LR861803.1"/>
</dbReference>
<dbReference type="GeneID" id="79389517"/>
<reference evidence="1 3" key="1">
    <citation type="submission" date="2020-07" db="EMBL/GenBank/DDBJ databases">
        <authorList>
            <person name="Teixeira M."/>
        </authorList>
    </citation>
    <scope>NUCLEOTIDE SEQUENCE</scope>
    <source>
        <strain evidence="2">1</strain>
        <strain evidence="1">Xanthomonas sp. CPBF 367</strain>
    </source>
</reference>
<dbReference type="InterPro" id="IPR027417">
    <property type="entry name" value="P-loop_NTPase"/>
</dbReference>
<accession>A0A8E4E0E9</accession>
<dbReference type="EMBL" id="LR824641">
    <property type="protein sequence ID" value="CAD0327935.1"/>
    <property type="molecule type" value="Genomic_DNA"/>
</dbReference>
<protein>
    <recommendedName>
        <fullName evidence="4">UvrD-like helicase ATP-binding domain-containing protein</fullName>
    </recommendedName>
</protein>
<evidence type="ECO:0008006" key="4">
    <source>
        <dbReference type="Google" id="ProtNLM"/>
    </source>
</evidence>
<dbReference type="SUPFAM" id="SSF52540">
    <property type="entry name" value="P-loop containing nucleoside triphosphate hydrolases"/>
    <property type="match status" value="1"/>
</dbReference>
<sequence>MAELTYTPEQIKVIEHGEGHAVVSAVAGSGKTETQLRTWKTLGYETPAEWY</sequence>
<dbReference type="Gene3D" id="3.40.50.300">
    <property type="entry name" value="P-loop containing nucleotide triphosphate hydrolases"/>
    <property type="match status" value="1"/>
</dbReference>
<dbReference type="EMBL" id="LR861803">
    <property type="protein sequence ID" value="CAD1792197.1"/>
    <property type="molecule type" value="Genomic_DNA"/>
</dbReference>
<dbReference type="KEGG" id="xeu:XSP_002207"/>
<gene>
    <name evidence="1" type="ORF">XSP_002207</name>
</gene>
<organism evidence="1">
    <name type="scientific">Xanthomonas euroxanthea</name>
    <dbReference type="NCBI Taxonomy" id="2259622"/>
    <lineage>
        <taxon>Bacteria</taxon>
        <taxon>Pseudomonadati</taxon>
        <taxon>Pseudomonadota</taxon>
        <taxon>Gammaproteobacteria</taxon>
        <taxon>Lysobacterales</taxon>
        <taxon>Lysobacteraceae</taxon>
        <taxon>Xanthomonas</taxon>
    </lineage>
</organism>
<name>A0A8E4E0E9_9XANT</name>
<evidence type="ECO:0000313" key="3">
    <source>
        <dbReference type="Proteomes" id="UP000515493"/>
    </source>
</evidence>